<comment type="caution">
    <text evidence="4">The sequence shown here is derived from an EMBL/GenBank/DDBJ whole genome shotgun (WGS) entry which is preliminary data.</text>
</comment>
<dbReference type="GO" id="GO:0016616">
    <property type="term" value="F:oxidoreductase activity, acting on the CH-OH group of donors, NAD or NADP as acceptor"/>
    <property type="evidence" value="ECO:0007669"/>
    <property type="project" value="TreeGrafter"/>
</dbReference>
<dbReference type="Pfam" id="PF01370">
    <property type="entry name" value="Epimerase"/>
    <property type="match status" value="1"/>
</dbReference>
<dbReference type="Proteomes" id="UP000789595">
    <property type="component" value="Unassembled WGS sequence"/>
</dbReference>
<dbReference type="InterPro" id="IPR050425">
    <property type="entry name" value="NAD(P)_dehydrat-like"/>
</dbReference>
<dbReference type="InterPro" id="IPR036291">
    <property type="entry name" value="NAD(P)-bd_dom_sf"/>
</dbReference>
<dbReference type="Gene3D" id="3.40.50.720">
    <property type="entry name" value="NAD(P)-binding Rossmann-like Domain"/>
    <property type="match status" value="1"/>
</dbReference>
<feature type="domain" description="NAD-dependent epimerase/dehydratase" evidence="3">
    <location>
        <begin position="48"/>
        <end position="281"/>
    </location>
</feature>
<evidence type="ECO:0000256" key="2">
    <source>
        <dbReference type="ARBA" id="ARBA00023445"/>
    </source>
</evidence>
<dbReference type="EMBL" id="CAKKNE010000001">
    <property type="protein sequence ID" value="CAH0366190.1"/>
    <property type="molecule type" value="Genomic_DNA"/>
</dbReference>
<name>A0A8J2WUL2_9STRA</name>
<proteinExistence type="inferred from homology"/>
<feature type="non-terminal residue" evidence="4">
    <location>
        <position position="341"/>
    </location>
</feature>
<sequence>RLHRSAAQKGSQTHMRCAIAVATSFSTALTLAAAMAAPRTVTPSSGPVLVTGASGLVGANVANQLRKEGYSVRAAVRETSAEKNEFLRAMGCELLRVPDLLSDEGWAEAMAGCVGLAHVASPVDIAGNTPEDVMISQAVEGTERALRFAAEAGTVRRVVVTATMASICGSQREKNPDHLWSELDKNDAPQTGYSKGKTAAEAKAWELAAQHADKYDVTTVHPAVVLGPLLPGQRASSTMLLLKQILDGAVVPSMFGLCSTTDVAAVHVAGLKEASTAGERYLVCSRDQFSTLDIAELLKEHAPDQSAGVDLAKWRADEKVAALKPKKPSTDNAKACALLGR</sequence>
<gene>
    <name evidence="4" type="ORF">PECAL_1P26670</name>
</gene>
<organism evidence="4 5">
    <name type="scientific">Pelagomonas calceolata</name>
    <dbReference type="NCBI Taxonomy" id="35677"/>
    <lineage>
        <taxon>Eukaryota</taxon>
        <taxon>Sar</taxon>
        <taxon>Stramenopiles</taxon>
        <taxon>Ochrophyta</taxon>
        <taxon>Pelagophyceae</taxon>
        <taxon>Pelagomonadales</taxon>
        <taxon>Pelagomonadaceae</taxon>
        <taxon>Pelagomonas</taxon>
    </lineage>
</organism>
<dbReference type="SUPFAM" id="SSF51735">
    <property type="entry name" value="NAD(P)-binding Rossmann-fold domains"/>
    <property type="match status" value="1"/>
</dbReference>
<dbReference type="InterPro" id="IPR001509">
    <property type="entry name" value="Epimerase_deHydtase"/>
</dbReference>
<dbReference type="PANTHER" id="PTHR10366">
    <property type="entry name" value="NAD DEPENDENT EPIMERASE/DEHYDRATASE"/>
    <property type="match status" value="1"/>
</dbReference>
<dbReference type="PANTHER" id="PTHR10366:SF564">
    <property type="entry name" value="STEROL-4-ALPHA-CARBOXYLATE 3-DEHYDROGENASE, DECARBOXYLATING"/>
    <property type="match status" value="1"/>
</dbReference>
<evidence type="ECO:0000313" key="4">
    <source>
        <dbReference type="EMBL" id="CAH0366190.1"/>
    </source>
</evidence>
<evidence type="ECO:0000259" key="3">
    <source>
        <dbReference type="Pfam" id="PF01370"/>
    </source>
</evidence>
<protein>
    <recommendedName>
        <fullName evidence="3">NAD-dependent epimerase/dehydratase domain-containing protein</fullName>
    </recommendedName>
</protein>
<comment type="similarity">
    <text evidence="2">Belongs to the NAD(P)-dependent epimerase/dehydratase family. Dihydroflavonol-4-reductase subfamily.</text>
</comment>
<evidence type="ECO:0000313" key="5">
    <source>
        <dbReference type="Proteomes" id="UP000789595"/>
    </source>
</evidence>
<dbReference type="OrthoDB" id="2735536at2759"/>
<evidence type="ECO:0000256" key="1">
    <source>
        <dbReference type="ARBA" id="ARBA00023002"/>
    </source>
</evidence>
<accession>A0A8J2WUL2</accession>
<reference evidence="4" key="1">
    <citation type="submission" date="2021-11" db="EMBL/GenBank/DDBJ databases">
        <authorList>
            <consortium name="Genoscope - CEA"/>
            <person name="William W."/>
        </authorList>
    </citation>
    <scope>NUCLEOTIDE SEQUENCE</scope>
</reference>
<keyword evidence="1" id="KW-0560">Oxidoreductase</keyword>
<feature type="non-terminal residue" evidence="4">
    <location>
        <position position="1"/>
    </location>
</feature>
<keyword evidence="5" id="KW-1185">Reference proteome</keyword>
<dbReference type="AlphaFoldDB" id="A0A8J2WUL2"/>